<comment type="subcellular location">
    <subcellularLocation>
        <location evidence="1">Membrane</location>
        <topology evidence="1">Multi-pass membrane protein</topology>
    </subcellularLocation>
</comment>
<feature type="transmembrane region" description="Helical" evidence="6">
    <location>
        <begin position="466"/>
        <end position="484"/>
    </location>
</feature>
<feature type="transmembrane region" description="Helical" evidence="6">
    <location>
        <begin position="432"/>
        <end position="454"/>
    </location>
</feature>
<dbReference type="AlphaFoldDB" id="A0A9N9QHF2"/>
<evidence type="ECO:0000256" key="1">
    <source>
        <dbReference type="ARBA" id="ARBA00004141"/>
    </source>
</evidence>
<dbReference type="FunFam" id="1.20.1250.20:FF:000232">
    <property type="entry name" value="Organic cation/carnitine transporter 7"/>
    <property type="match status" value="1"/>
</dbReference>
<keyword evidence="9" id="KW-1185">Reference proteome</keyword>
<evidence type="ECO:0000313" key="9">
    <source>
        <dbReference type="Proteomes" id="UP001152799"/>
    </source>
</evidence>
<sequence>MNDKSLGSENYALVQGDNEPADFEKAITTAKWGKFHLMVYAIAITSGWSSMLETTSMSYVFPAAECDLNLNLEHKGLLNAITYAGMISTGFVWGYLCDTLGRKKLLVTGYLLDGLFVLLSASSQSFTMLMISKFFGGLIINGPFSALTTYLSELHCATQRSRAQFLLGIIYSTGTLFLPVLAILVLPLDFRIELSQYFVFHSWSLYLFLCAFAPLTSAIAFIFLPESPKFLMTTGKNEEALKIFRKIYRMNTGNPEDTYPVKALVDEIELNSGNKYGKVTANRSKTKAFLEGFEQMKPLFHRPYFTKLILVCIIQCFTMSSLNTLRLWLPQLFQAMSDYELNHNTTAPLCDALDVFHANTTVRNVTEKCVVNTNLSVYTNSAIVCIVTLIAYVISGGLINKVGRRRLYVFLAILAGSAAMSLFFSINNLMTLTLASIFVAAGSVMINCMLAFIVDMFPTTLRTITVALAMMSGRTGAALGNTLYPVLLHGGCAPPFFFNGFLSLSCALLGFLLPATDFSALK</sequence>
<evidence type="ECO:0000256" key="4">
    <source>
        <dbReference type="ARBA" id="ARBA00022989"/>
    </source>
</evidence>
<feature type="transmembrane region" description="Helical" evidence="6">
    <location>
        <begin position="35"/>
        <end position="52"/>
    </location>
</feature>
<feature type="transmembrane region" description="Helical" evidence="6">
    <location>
        <begin position="205"/>
        <end position="224"/>
    </location>
</feature>
<dbReference type="PANTHER" id="PTHR23511:SF36">
    <property type="entry name" value="EG:BACR7A4.13 PROTEIN-RELATED"/>
    <property type="match status" value="1"/>
</dbReference>
<dbReference type="GO" id="GO:0016020">
    <property type="term" value="C:membrane"/>
    <property type="evidence" value="ECO:0007669"/>
    <property type="project" value="UniProtKB-SubCell"/>
</dbReference>
<name>A0A9N9QHF2_9CUCU</name>
<dbReference type="OrthoDB" id="3936150at2759"/>
<evidence type="ECO:0000256" key="5">
    <source>
        <dbReference type="ARBA" id="ARBA00023136"/>
    </source>
</evidence>
<evidence type="ECO:0000256" key="3">
    <source>
        <dbReference type="ARBA" id="ARBA00022692"/>
    </source>
</evidence>
<evidence type="ECO:0000256" key="2">
    <source>
        <dbReference type="ARBA" id="ARBA00022448"/>
    </source>
</evidence>
<keyword evidence="5 6" id="KW-0472">Membrane</keyword>
<dbReference type="InterPro" id="IPR036259">
    <property type="entry name" value="MFS_trans_sf"/>
</dbReference>
<feature type="transmembrane region" description="Helical" evidence="6">
    <location>
        <begin position="105"/>
        <end position="122"/>
    </location>
</feature>
<dbReference type="Proteomes" id="UP001152799">
    <property type="component" value="Chromosome 2"/>
</dbReference>
<dbReference type="PANTHER" id="PTHR23511">
    <property type="entry name" value="SYNAPTIC VESICLE GLYCOPROTEIN 2"/>
    <property type="match status" value="1"/>
</dbReference>
<accession>A0A9N9QHF2</accession>
<protein>
    <recommendedName>
        <fullName evidence="7">Major facilitator superfamily (MFS) profile domain-containing protein</fullName>
    </recommendedName>
</protein>
<evidence type="ECO:0000313" key="8">
    <source>
        <dbReference type="EMBL" id="CAG9765150.1"/>
    </source>
</evidence>
<proteinExistence type="predicted"/>
<organism evidence="8 9">
    <name type="scientific">Ceutorhynchus assimilis</name>
    <name type="common">cabbage seed weevil</name>
    <dbReference type="NCBI Taxonomy" id="467358"/>
    <lineage>
        <taxon>Eukaryota</taxon>
        <taxon>Metazoa</taxon>
        <taxon>Ecdysozoa</taxon>
        <taxon>Arthropoda</taxon>
        <taxon>Hexapoda</taxon>
        <taxon>Insecta</taxon>
        <taxon>Pterygota</taxon>
        <taxon>Neoptera</taxon>
        <taxon>Endopterygota</taxon>
        <taxon>Coleoptera</taxon>
        <taxon>Polyphaga</taxon>
        <taxon>Cucujiformia</taxon>
        <taxon>Curculionidae</taxon>
        <taxon>Ceutorhynchinae</taxon>
        <taxon>Ceutorhynchus</taxon>
    </lineage>
</organism>
<gene>
    <name evidence="8" type="ORF">CEUTPL_LOCUS5765</name>
</gene>
<evidence type="ECO:0000256" key="6">
    <source>
        <dbReference type="SAM" id="Phobius"/>
    </source>
</evidence>
<keyword evidence="3 6" id="KW-0812">Transmembrane</keyword>
<reference evidence="8" key="1">
    <citation type="submission" date="2022-01" db="EMBL/GenBank/DDBJ databases">
        <authorList>
            <person name="King R."/>
        </authorList>
    </citation>
    <scope>NUCLEOTIDE SEQUENCE</scope>
</reference>
<keyword evidence="2" id="KW-0813">Transport</keyword>
<feature type="domain" description="Major facilitator superfamily (MFS) profile" evidence="7">
    <location>
        <begin position="39"/>
        <end position="517"/>
    </location>
</feature>
<feature type="transmembrane region" description="Helical" evidence="6">
    <location>
        <begin position="134"/>
        <end position="153"/>
    </location>
</feature>
<evidence type="ECO:0000259" key="7">
    <source>
        <dbReference type="PROSITE" id="PS50850"/>
    </source>
</evidence>
<feature type="transmembrane region" description="Helical" evidence="6">
    <location>
        <begin position="165"/>
        <end position="185"/>
    </location>
</feature>
<keyword evidence="4 6" id="KW-1133">Transmembrane helix</keyword>
<feature type="transmembrane region" description="Helical" evidence="6">
    <location>
        <begin position="304"/>
        <end position="329"/>
    </location>
</feature>
<dbReference type="PROSITE" id="PS50850">
    <property type="entry name" value="MFS"/>
    <property type="match status" value="1"/>
</dbReference>
<feature type="transmembrane region" description="Helical" evidence="6">
    <location>
        <begin position="77"/>
        <end position="96"/>
    </location>
</feature>
<feature type="transmembrane region" description="Helical" evidence="6">
    <location>
        <begin position="375"/>
        <end position="395"/>
    </location>
</feature>
<dbReference type="Gene3D" id="1.20.1250.20">
    <property type="entry name" value="MFS general substrate transporter like domains"/>
    <property type="match status" value="1"/>
</dbReference>
<dbReference type="SUPFAM" id="SSF103473">
    <property type="entry name" value="MFS general substrate transporter"/>
    <property type="match status" value="1"/>
</dbReference>
<feature type="transmembrane region" description="Helical" evidence="6">
    <location>
        <begin position="496"/>
        <end position="515"/>
    </location>
</feature>
<dbReference type="GO" id="GO:0022857">
    <property type="term" value="F:transmembrane transporter activity"/>
    <property type="evidence" value="ECO:0007669"/>
    <property type="project" value="InterPro"/>
</dbReference>
<dbReference type="Pfam" id="PF07690">
    <property type="entry name" value="MFS_1"/>
    <property type="match status" value="2"/>
</dbReference>
<dbReference type="EMBL" id="OU892278">
    <property type="protein sequence ID" value="CAG9765150.1"/>
    <property type="molecule type" value="Genomic_DNA"/>
</dbReference>
<feature type="transmembrane region" description="Helical" evidence="6">
    <location>
        <begin position="407"/>
        <end position="426"/>
    </location>
</feature>
<dbReference type="InterPro" id="IPR011701">
    <property type="entry name" value="MFS"/>
</dbReference>
<dbReference type="InterPro" id="IPR020846">
    <property type="entry name" value="MFS_dom"/>
</dbReference>